<evidence type="ECO:0000313" key="2">
    <source>
        <dbReference type="RefSeq" id="XP_012940904.1"/>
    </source>
</evidence>
<organism evidence="1 2">
    <name type="scientific">Aplysia californica</name>
    <name type="common">California sea hare</name>
    <dbReference type="NCBI Taxonomy" id="6500"/>
    <lineage>
        <taxon>Eukaryota</taxon>
        <taxon>Metazoa</taxon>
        <taxon>Spiralia</taxon>
        <taxon>Lophotrochozoa</taxon>
        <taxon>Mollusca</taxon>
        <taxon>Gastropoda</taxon>
        <taxon>Heterobranchia</taxon>
        <taxon>Euthyneura</taxon>
        <taxon>Tectipleura</taxon>
        <taxon>Aplysiida</taxon>
        <taxon>Aplysioidea</taxon>
        <taxon>Aplysiidae</taxon>
        <taxon>Aplysia</taxon>
    </lineage>
</organism>
<proteinExistence type="predicted"/>
<sequence length="372" mass="42729">MYAMFLAENDDGYMPSFSTYARVFNDMNIAFHRPKKDQCSLCMSFLNGTDSQKEELKERYTKHIDEKAKVREIKAKCKEVAQREHDVLCATFDLQQVIHLPISKENALFYKRRLANYNLTFYNVADGGCDCFTWHEGQSKRGSSEIATALYTALKAYDAKGTRVAYLFADGCPGQNKNSIFPAMMLYLINNSRNLVELSLRYFESFHGQNEGDSVHSTMSTALKHAGDVFVPCQLIPIFTLARKKHPYSVHPLQVEYFWDFKNLSQDFKILSVRRDSDDKEPVNWTNIMELKVTNDHPSTVFYKNSHKQETYTSLTLKRQQADVKKFPLLKLNSGPINIPASKYEDLISLVSGNTALVRADEHKAFYMSLPH</sequence>
<keyword evidence="1" id="KW-1185">Reference proteome</keyword>
<dbReference type="RefSeq" id="XP_012940904.1">
    <property type="nucleotide sequence ID" value="XM_013085450.2"/>
</dbReference>
<dbReference type="PANTHER" id="PTHR10773:SF19">
    <property type="match status" value="1"/>
</dbReference>
<reference evidence="2" key="1">
    <citation type="submission" date="2025-08" db="UniProtKB">
        <authorList>
            <consortium name="RefSeq"/>
        </authorList>
    </citation>
    <scope>IDENTIFICATION</scope>
</reference>
<dbReference type="Proteomes" id="UP000694888">
    <property type="component" value="Unplaced"/>
</dbReference>
<evidence type="ECO:0000313" key="1">
    <source>
        <dbReference type="Proteomes" id="UP000694888"/>
    </source>
</evidence>
<dbReference type="GeneID" id="106012449"/>
<gene>
    <name evidence="2" type="primary">LOC106012449</name>
</gene>
<protein>
    <submittedName>
        <fullName evidence="2">Uncharacterized protein LOC106012449</fullName>
    </submittedName>
</protein>
<name>A0ABM1A4X6_APLCA</name>
<dbReference type="PANTHER" id="PTHR10773">
    <property type="entry name" value="DNA-DIRECTED RNA POLYMERASES I, II, AND III SUBUNIT RPABC2"/>
    <property type="match status" value="1"/>
</dbReference>
<accession>A0ABM1A4X6</accession>